<accession>A0A6H5GLJ2</accession>
<name>A0A6H5GLJ2_9HEMI</name>
<dbReference type="EMBL" id="CADCXU010014776">
    <property type="protein sequence ID" value="CAB0004259.1"/>
    <property type="molecule type" value="Genomic_DNA"/>
</dbReference>
<evidence type="ECO:0000256" key="1">
    <source>
        <dbReference type="SAM" id="MobiDB-lite"/>
    </source>
</evidence>
<dbReference type="AlphaFoldDB" id="A0A6H5GLJ2"/>
<feature type="region of interest" description="Disordered" evidence="1">
    <location>
        <begin position="12"/>
        <end position="82"/>
    </location>
</feature>
<dbReference type="EMBL" id="CADCXU010014779">
    <property type="protein sequence ID" value="CAB0004263.1"/>
    <property type="molecule type" value="Genomic_DNA"/>
</dbReference>
<gene>
    <name evidence="2" type="ORF">NTEN_LOCUS9736</name>
    <name evidence="3" type="ORF">NTEN_LOCUS9740</name>
</gene>
<evidence type="ECO:0000313" key="3">
    <source>
        <dbReference type="EMBL" id="CAB0004263.1"/>
    </source>
</evidence>
<organism evidence="3 4">
    <name type="scientific">Nesidiocoris tenuis</name>
    <dbReference type="NCBI Taxonomy" id="355587"/>
    <lineage>
        <taxon>Eukaryota</taxon>
        <taxon>Metazoa</taxon>
        <taxon>Ecdysozoa</taxon>
        <taxon>Arthropoda</taxon>
        <taxon>Hexapoda</taxon>
        <taxon>Insecta</taxon>
        <taxon>Pterygota</taxon>
        <taxon>Neoptera</taxon>
        <taxon>Paraneoptera</taxon>
        <taxon>Hemiptera</taxon>
        <taxon>Heteroptera</taxon>
        <taxon>Panheteroptera</taxon>
        <taxon>Cimicomorpha</taxon>
        <taxon>Miridae</taxon>
        <taxon>Dicyphina</taxon>
        <taxon>Nesidiocoris</taxon>
    </lineage>
</organism>
<evidence type="ECO:0000313" key="2">
    <source>
        <dbReference type="EMBL" id="CAB0004259.1"/>
    </source>
</evidence>
<proteinExistence type="predicted"/>
<reference evidence="3 4" key="1">
    <citation type="submission" date="2020-02" db="EMBL/GenBank/DDBJ databases">
        <authorList>
            <person name="Ferguson B K."/>
        </authorList>
    </citation>
    <scope>NUCLEOTIDE SEQUENCE [LARGE SCALE GENOMIC DNA]</scope>
</reference>
<keyword evidence="4" id="KW-1185">Reference proteome</keyword>
<feature type="non-terminal residue" evidence="3">
    <location>
        <position position="82"/>
    </location>
</feature>
<sequence length="82" mass="9320">MDDIDEEYIMGTLQHDDFDVDDDDSSLDPTFSVKQEKVDSAEDDDDITFEPISKPKRGGKGANKDSLWTPPGMKTKRRKKAR</sequence>
<evidence type="ECO:0000313" key="4">
    <source>
        <dbReference type="Proteomes" id="UP000479000"/>
    </source>
</evidence>
<protein>
    <submittedName>
        <fullName evidence="3">Uncharacterized protein</fullName>
    </submittedName>
</protein>
<dbReference type="Proteomes" id="UP000479000">
    <property type="component" value="Unassembled WGS sequence"/>
</dbReference>